<keyword evidence="1" id="KW-1133">Transmembrane helix</keyword>
<name>A0A2G5TSL8_9PELO</name>
<organism evidence="2 3">
    <name type="scientific">Caenorhabditis nigoni</name>
    <dbReference type="NCBI Taxonomy" id="1611254"/>
    <lineage>
        <taxon>Eukaryota</taxon>
        <taxon>Metazoa</taxon>
        <taxon>Ecdysozoa</taxon>
        <taxon>Nematoda</taxon>
        <taxon>Chromadorea</taxon>
        <taxon>Rhabditida</taxon>
        <taxon>Rhabditina</taxon>
        <taxon>Rhabditomorpha</taxon>
        <taxon>Rhabditoidea</taxon>
        <taxon>Rhabditidae</taxon>
        <taxon>Peloderinae</taxon>
        <taxon>Caenorhabditis</taxon>
    </lineage>
</organism>
<reference evidence="3" key="1">
    <citation type="submission" date="2017-10" db="EMBL/GenBank/DDBJ databases">
        <title>Rapid genome shrinkage in a self-fertile nematode reveals novel sperm competition proteins.</title>
        <authorList>
            <person name="Yin D."/>
            <person name="Schwarz E.M."/>
            <person name="Thomas C.G."/>
            <person name="Felde R.L."/>
            <person name="Korf I.F."/>
            <person name="Cutter A.D."/>
            <person name="Schartner C.M."/>
            <person name="Ralston E.J."/>
            <person name="Meyer B.J."/>
            <person name="Haag E.S."/>
        </authorList>
    </citation>
    <scope>NUCLEOTIDE SEQUENCE [LARGE SCALE GENOMIC DNA]</scope>
    <source>
        <strain evidence="3">JU1422</strain>
    </source>
</reference>
<keyword evidence="3" id="KW-1185">Reference proteome</keyword>
<evidence type="ECO:0000313" key="3">
    <source>
        <dbReference type="Proteomes" id="UP000230233"/>
    </source>
</evidence>
<proteinExistence type="predicted"/>
<keyword evidence="1" id="KW-0472">Membrane</keyword>
<dbReference type="AlphaFoldDB" id="A0A2G5TSL8"/>
<dbReference type="Proteomes" id="UP000230233">
    <property type="component" value="Chromosome V"/>
</dbReference>
<keyword evidence="1" id="KW-0812">Transmembrane</keyword>
<evidence type="ECO:0000256" key="1">
    <source>
        <dbReference type="SAM" id="Phobius"/>
    </source>
</evidence>
<protein>
    <submittedName>
        <fullName evidence="2">Uncharacterized protein</fullName>
    </submittedName>
</protein>
<dbReference type="EMBL" id="PDUG01000005">
    <property type="protein sequence ID" value="PIC29976.1"/>
    <property type="molecule type" value="Genomic_DNA"/>
</dbReference>
<sequence length="82" mass="9930">MRIRKGGICGFRKNVQIFYLSSLAVILQRRLLLLLPNLDRHRKRRKQTKIKLRRRSSQHDYIGRGKNIIFNHFFVFFIVFSV</sequence>
<accession>A0A2G5TSL8</accession>
<feature type="transmembrane region" description="Helical" evidence="1">
    <location>
        <begin position="61"/>
        <end position="80"/>
    </location>
</feature>
<evidence type="ECO:0000313" key="2">
    <source>
        <dbReference type="EMBL" id="PIC29976.1"/>
    </source>
</evidence>
<comment type="caution">
    <text evidence="2">The sequence shown here is derived from an EMBL/GenBank/DDBJ whole genome shotgun (WGS) entry which is preliminary data.</text>
</comment>
<gene>
    <name evidence="2" type="primary">Cnig_chr_V.g21374</name>
    <name evidence="2" type="ORF">B9Z55_021374</name>
</gene>